<dbReference type="Proteomes" id="UP000218796">
    <property type="component" value="Unassembled WGS sequence"/>
</dbReference>
<sequence>MFSSARQRFGFHDTAGVGVRRAVASAQPLDSRAFLPRRLADRSQSAHPVRPRPTAIFPDGGSKMHFIQHEKTKQYWFVF</sequence>
<evidence type="ECO:0000256" key="1">
    <source>
        <dbReference type="SAM" id="MobiDB-lite"/>
    </source>
</evidence>
<gene>
    <name evidence="2" type="ORF">CJD50_09765</name>
</gene>
<comment type="caution">
    <text evidence="2">The sequence shown here is derived from an EMBL/GenBank/DDBJ whole genome shotgun (WGS) entry which is preliminary data.</text>
</comment>
<organism evidence="2 3">
    <name type="scientific">Hafnia paralvei</name>
    <dbReference type="NCBI Taxonomy" id="546367"/>
    <lineage>
        <taxon>Bacteria</taxon>
        <taxon>Pseudomonadati</taxon>
        <taxon>Pseudomonadota</taxon>
        <taxon>Gammaproteobacteria</taxon>
        <taxon>Enterobacterales</taxon>
        <taxon>Hafniaceae</taxon>
        <taxon>Hafnia</taxon>
    </lineage>
</organism>
<protein>
    <submittedName>
        <fullName evidence="2">Uncharacterized protein</fullName>
    </submittedName>
</protein>
<proteinExistence type="predicted"/>
<name>A0A2A2MD48_9GAMM</name>
<accession>A0A2A2MD48</accession>
<keyword evidence="3" id="KW-1185">Reference proteome</keyword>
<evidence type="ECO:0000313" key="3">
    <source>
        <dbReference type="Proteomes" id="UP000218796"/>
    </source>
</evidence>
<dbReference type="RefSeq" id="WP_039190001.1">
    <property type="nucleotide sequence ID" value="NZ_CAUFSP010000038.1"/>
</dbReference>
<feature type="region of interest" description="Disordered" evidence="1">
    <location>
        <begin position="40"/>
        <end position="61"/>
    </location>
</feature>
<evidence type="ECO:0000313" key="2">
    <source>
        <dbReference type="EMBL" id="PAV96728.1"/>
    </source>
</evidence>
<dbReference type="AlphaFoldDB" id="A0A2A2MD48"/>
<reference evidence="2 3" key="1">
    <citation type="submission" date="2017-08" db="EMBL/GenBank/DDBJ databases">
        <title>Draft Genome Sequence of Hafnia alvei CITHA-6 Isolated from Raw Bovine Milk.</title>
        <authorList>
            <person name="Culligan E.P."/>
            <person name="Mcsweeney A."/>
            <person name="O'Doherty C."/>
            <person name="Gleeson E."/>
            <person name="O'Riordan D."/>
            <person name="Sleator R.D."/>
        </authorList>
    </citation>
    <scope>NUCLEOTIDE SEQUENCE [LARGE SCALE GENOMIC DNA]</scope>
    <source>
        <strain evidence="2 3">CITHA-6</strain>
    </source>
</reference>
<dbReference type="EMBL" id="NQMS01000003">
    <property type="protein sequence ID" value="PAV96728.1"/>
    <property type="molecule type" value="Genomic_DNA"/>
</dbReference>